<reference evidence="2" key="1">
    <citation type="journal article" date="2021" name="bioRxiv">
        <title>Whole Genome Assembly and Annotation of Northern Wild Rice, Zizania palustris L., Supports a Whole Genome Duplication in the Zizania Genus.</title>
        <authorList>
            <person name="Haas M."/>
            <person name="Kono T."/>
            <person name="Macchietto M."/>
            <person name="Millas R."/>
            <person name="McGilp L."/>
            <person name="Shao M."/>
            <person name="Duquette J."/>
            <person name="Hirsch C.N."/>
            <person name="Kimball J."/>
        </authorList>
    </citation>
    <scope>NUCLEOTIDE SEQUENCE</scope>
    <source>
        <tissue evidence="2">Fresh leaf tissue</tissue>
    </source>
</reference>
<feature type="compositionally biased region" description="Basic and acidic residues" evidence="1">
    <location>
        <begin position="8"/>
        <end position="27"/>
    </location>
</feature>
<evidence type="ECO:0000313" key="3">
    <source>
        <dbReference type="Proteomes" id="UP000729402"/>
    </source>
</evidence>
<reference evidence="2" key="2">
    <citation type="submission" date="2021-02" db="EMBL/GenBank/DDBJ databases">
        <authorList>
            <person name="Kimball J.A."/>
            <person name="Haas M.W."/>
            <person name="Macchietto M."/>
            <person name="Kono T."/>
            <person name="Duquette J."/>
            <person name="Shao M."/>
        </authorList>
    </citation>
    <scope>NUCLEOTIDE SEQUENCE</scope>
    <source>
        <tissue evidence="2">Fresh leaf tissue</tissue>
    </source>
</reference>
<dbReference type="OrthoDB" id="685803at2759"/>
<dbReference type="Proteomes" id="UP000729402">
    <property type="component" value="Unassembled WGS sequence"/>
</dbReference>
<sequence length="311" mass="34653">MPNVVSKGKGDADPKGDDMARGSKGEKMIQQTSWEEGAENAIVSDSSESLLKNEAGEITNQEKVHVEGEKQSDPDGNKVGNEMNAIEKMQMTDEALAEKLQMDEVLNLEKTIDTDNDVNISVEDDVNVEMDKICDVVQFVSEEQGGEGINSGEEGGKLQITDSEEYIDSQESVDFATRVGIVIPAKEIDQEEEERRRCSRLKTKEDKTALELATLRKEARNAFVGKALWQKKMGALRKKLKGWNLNWEGVYRKTKADIMQKIDDLDVKCEKYVKVDLVRIMEDFYQEVEGKGKKTGAGGAAHRTSGKGDLR</sequence>
<feature type="region of interest" description="Disordered" evidence="1">
    <location>
        <begin position="1"/>
        <end position="78"/>
    </location>
</feature>
<evidence type="ECO:0000256" key="1">
    <source>
        <dbReference type="SAM" id="MobiDB-lite"/>
    </source>
</evidence>
<evidence type="ECO:0000313" key="2">
    <source>
        <dbReference type="EMBL" id="KAG8058523.1"/>
    </source>
</evidence>
<protein>
    <submittedName>
        <fullName evidence="2">Uncharacterized protein</fullName>
    </submittedName>
</protein>
<accession>A0A8J5S5E6</accession>
<name>A0A8J5S5E6_ZIZPA</name>
<comment type="caution">
    <text evidence="2">The sequence shown here is derived from an EMBL/GenBank/DDBJ whole genome shotgun (WGS) entry which is preliminary data.</text>
</comment>
<dbReference type="EMBL" id="JAAALK010000287">
    <property type="protein sequence ID" value="KAG8058523.1"/>
    <property type="molecule type" value="Genomic_DNA"/>
</dbReference>
<organism evidence="2 3">
    <name type="scientific">Zizania palustris</name>
    <name type="common">Northern wild rice</name>
    <dbReference type="NCBI Taxonomy" id="103762"/>
    <lineage>
        <taxon>Eukaryota</taxon>
        <taxon>Viridiplantae</taxon>
        <taxon>Streptophyta</taxon>
        <taxon>Embryophyta</taxon>
        <taxon>Tracheophyta</taxon>
        <taxon>Spermatophyta</taxon>
        <taxon>Magnoliopsida</taxon>
        <taxon>Liliopsida</taxon>
        <taxon>Poales</taxon>
        <taxon>Poaceae</taxon>
        <taxon>BOP clade</taxon>
        <taxon>Oryzoideae</taxon>
        <taxon>Oryzeae</taxon>
        <taxon>Zizaniinae</taxon>
        <taxon>Zizania</taxon>
    </lineage>
</organism>
<dbReference type="AlphaFoldDB" id="A0A8J5S5E6"/>
<feature type="compositionally biased region" description="Basic and acidic residues" evidence="1">
    <location>
        <begin position="60"/>
        <end position="76"/>
    </location>
</feature>
<keyword evidence="3" id="KW-1185">Reference proteome</keyword>
<proteinExistence type="predicted"/>
<feature type="region of interest" description="Disordered" evidence="1">
    <location>
        <begin position="291"/>
        <end position="311"/>
    </location>
</feature>
<gene>
    <name evidence="2" type="ORF">GUJ93_ZPchr0002g26631</name>
</gene>